<name>A0A1L9MVP6_ASPTC</name>
<accession>A0A1L9MVP6</accession>
<feature type="non-terminal residue" evidence="1">
    <location>
        <position position="57"/>
    </location>
</feature>
<evidence type="ECO:0000313" key="1">
    <source>
        <dbReference type="EMBL" id="OJI80955.1"/>
    </source>
</evidence>
<dbReference type="AlphaFoldDB" id="A0A1L9MVP6"/>
<organism evidence="1 2">
    <name type="scientific">Aspergillus tubingensis (strain CBS 134.48)</name>
    <dbReference type="NCBI Taxonomy" id="767770"/>
    <lineage>
        <taxon>Eukaryota</taxon>
        <taxon>Fungi</taxon>
        <taxon>Dikarya</taxon>
        <taxon>Ascomycota</taxon>
        <taxon>Pezizomycotina</taxon>
        <taxon>Eurotiomycetes</taxon>
        <taxon>Eurotiomycetidae</taxon>
        <taxon>Eurotiales</taxon>
        <taxon>Aspergillaceae</taxon>
        <taxon>Aspergillus</taxon>
        <taxon>Aspergillus subgen. Circumdati</taxon>
    </lineage>
</organism>
<sequence length="57" mass="6327">MTNRQYSRSWENGGWTRPPPYSIFVLVCSVKGAPGLGMQQAQYAGPWFHAKDVGAKV</sequence>
<reference evidence="2" key="1">
    <citation type="journal article" date="2017" name="Genome Biol.">
        <title>Comparative genomics reveals high biological diversity and specific adaptations in the industrially and medically important fungal genus Aspergillus.</title>
        <authorList>
            <person name="de Vries R.P."/>
            <person name="Riley R."/>
            <person name="Wiebenga A."/>
            <person name="Aguilar-Osorio G."/>
            <person name="Amillis S."/>
            <person name="Uchima C.A."/>
            <person name="Anderluh G."/>
            <person name="Asadollahi M."/>
            <person name="Askin M."/>
            <person name="Barry K."/>
            <person name="Battaglia E."/>
            <person name="Bayram O."/>
            <person name="Benocci T."/>
            <person name="Braus-Stromeyer S.A."/>
            <person name="Caldana C."/>
            <person name="Canovas D."/>
            <person name="Cerqueira G.C."/>
            <person name="Chen F."/>
            <person name="Chen W."/>
            <person name="Choi C."/>
            <person name="Clum A."/>
            <person name="Dos Santos R.A."/>
            <person name="Damasio A.R."/>
            <person name="Diallinas G."/>
            <person name="Emri T."/>
            <person name="Fekete E."/>
            <person name="Flipphi M."/>
            <person name="Freyberg S."/>
            <person name="Gallo A."/>
            <person name="Gournas C."/>
            <person name="Habgood R."/>
            <person name="Hainaut M."/>
            <person name="Harispe M.L."/>
            <person name="Henrissat B."/>
            <person name="Hilden K.S."/>
            <person name="Hope R."/>
            <person name="Hossain A."/>
            <person name="Karabika E."/>
            <person name="Karaffa L."/>
            <person name="Karanyi Z."/>
            <person name="Krasevec N."/>
            <person name="Kuo A."/>
            <person name="Kusch H."/>
            <person name="LaButti K."/>
            <person name="Lagendijk E.L."/>
            <person name="Lapidus A."/>
            <person name="Levasseur A."/>
            <person name="Lindquist E."/>
            <person name="Lipzen A."/>
            <person name="Logrieco A.F."/>
            <person name="MacCabe A."/>
            <person name="Maekelae M.R."/>
            <person name="Malavazi I."/>
            <person name="Melin P."/>
            <person name="Meyer V."/>
            <person name="Mielnichuk N."/>
            <person name="Miskei M."/>
            <person name="Molnar A.P."/>
            <person name="Mule G."/>
            <person name="Ngan C.Y."/>
            <person name="Orejas M."/>
            <person name="Orosz E."/>
            <person name="Ouedraogo J.P."/>
            <person name="Overkamp K.M."/>
            <person name="Park H.-S."/>
            <person name="Perrone G."/>
            <person name="Piumi F."/>
            <person name="Punt P.J."/>
            <person name="Ram A.F."/>
            <person name="Ramon A."/>
            <person name="Rauscher S."/>
            <person name="Record E."/>
            <person name="Riano-Pachon D.M."/>
            <person name="Robert V."/>
            <person name="Roehrig J."/>
            <person name="Ruller R."/>
            <person name="Salamov A."/>
            <person name="Salih N.S."/>
            <person name="Samson R.A."/>
            <person name="Sandor E."/>
            <person name="Sanguinetti M."/>
            <person name="Schuetze T."/>
            <person name="Sepcic K."/>
            <person name="Shelest E."/>
            <person name="Sherlock G."/>
            <person name="Sophianopoulou V."/>
            <person name="Squina F.M."/>
            <person name="Sun H."/>
            <person name="Susca A."/>
            <person name="Todd R.B."/>
            <person name="Tsang A."/>
            <person name="Unkles S.E."/>
            <person name="van de Wiele N."/>
            <person name="van Rossen-Uffink D."/>
            <person name="Oliveira J.V."/>
            <person name="Vesth T.C."/>
            <person name="Visser J."/>
            <person name="Yu J.-H."/>
            <person name="Zhou M."/>
            <person name="Andersen M.R."/>
            <person name="Archer D.B."/>
            <person name="Baker S.E."/>
            <person name="Benoit I."/>
            <person name="Brakhage A.A."/>
            <person name="Braus G.H."/>
            <person name="Fischer R."/>
            <person name="Frisvad J.C."/>
            <person name="Goldman G.H."/>
            <person name="Houbraken J."/>
            <person name="Oakley B."/>
            <person name="Pocsi I."/>
            <person name="Scazzocchio C."/>
            <person name="Seiboth B."/>
            <person name="vanKuyk P.A."/>
            <person name="Wortman J."/>
            <person name="Dyer P.S."/>
            <person name="Grigoriev I.V."/>
        </authorList>
    </citation>
    <scope>NUCLEOTIDE SEQUENCE [LARGE SCALE GENOMIC DNA]</scope>
    <source>
        <strain evidence="2">CBS 134.48</strain>
    </source>
</reference>
<dbReference type="Proteomes" id="UP000184304">
    <property type="component" value="Unassembled WGS sequence"/>
</dbReference>
<keyword evidence="2" id="KW-1185">Reference proteome</keyword>
<evidence type="ECO:0000313" key="2">
    <source>
        <dbReference type="Proteomes" id="UP000184304"/>
    </source>
</evidence>
<gene>
    <name evidence="1" type="ORF">ASPTUDRAFT_46193</name>
</gene>
<dbReference type="EMBL" id="KV878206">
    <property type="protein sequence ID" value="OJI80955.1"/>
    <property type="molecule type" value="Genomic_DNA"/>
</dbReference>
<dbReference type="VEuPathDB" id="FungiDB:ASPTUDRAFT_46193"/>
<protein>
    <submittedName>
        <fullName evidence="1">Uncharacterized protein</fullName>
    </submittedName>
</protein>
<proteinExistence type="predicted"/>